<proteinExistence type="predicted"/>
<dbReference type="AlphaFoldDB" id="A0AAV1KEQ6"/>
<name>A0AAV1KEQ6_9NEOP</name>
<evidence type="ECO:0008006" key="3">
    <source>
        <dbReference type="Google" id="ProtNLM"/>
    </source>
</evidence>
<organism evidence="1 2">
    <name type="scientific">Parnassius mnemosyne</name>
    <name type="common">clouded apollo</name>
    <dbReference type="NCBI Taxonomy" id="213953"/>
    <lineage>
        <taxon>Eukaryota</taxon>
        <taxon>Metazoa</taxon>
        <taxon>Ecdysozoa</taxon>
        <taxon>Arthropoda</taxon>
        <taxon>Hexapoda</taxon>
        <taxon>Insecta</taxon>
        <taxon>Pterygota</taxon>
        <taxon>Neoptera</taxon>
        <taxon>Endopterygota</taxon>
        <taxon>Lepidoptera</taxon>
        <taxon>Glossata</taxon>
        <taxon>Ditrysia</taxon>
        <taxon>Papilionoidea</taxon>
        <taxon>Papilionidae</taxon>
        <taxon>Parnassiinae</taxon>
        <taxon>Parnassini</taxon>
        <taxon>Parnassius</taxon>
        <taxon>Driopa</taxon>
    </lineage>
</organism>
<dbReference type="Proteomes" id="UP001314205">
    <property type="component" value="Unassembled WGS sequence"/>
</dbReference>
<dbReference type="EMBL" id="CAVLGL010000013">
    <property type="protein sequence ID" value="CAK1580292.1"/>
    <property type="molecule type" value="Genomic_DNA"/>
</dbReference>
<reference evidence="1 2" key="1">
    <citation type="submission" date="2023-11" db="EMBL/GenBank/DDBJ databases">
        <authorList>
            <person name="Hedman E."/>
            <person name="Englund M."/>
            <person name="Stromberg M."/>
            <person name="Nyberg Akerstrom W."/>
            <person name="Nylinder S."/>
            <person name="Jareborg N."/>
            <person name="Kallberg Y."/>
            <person name="Kronander E."/>
        </authorList>
    </citation>
    <scope>NUCLEOTIDE SEQUENCE [LARGE SCALE GENOMIC DNA]</scope>
</reference>
<gene>
    <name evidence="1" type="ORF">PARMNEM_LOCUS2119</name>
</gene>
<accession>A0AAV1KEQ6</accession>
<evidence type="ECO:0000313" key="2">
    <source>
        <dbReference type="Proteomes" id="UP001314205"/>
    </source>
</evidence>
<keyword evidence="2" id="KW-1185">Reference proteome</keyword>
<comment type="caution">
    <text evidence="1">The sequence shown here is derived from an EMBL/GenBank/DDBJ whole genome shotgun (WGS) entry which is preliminary data.</text>
</comment>
<evidence type="ECO:0000313" key="1">
    <source>
        <dbReference type="EMBL" id="CAK1580292.1"/>
    </source>
</evidence>
<protein>
    <recommendedName>
        <fullName evidence="3">Endonuclease-reverse transcriptase</fullName>
    </recommendedName>
</protein>
<sequence>MKWQWAGHIARRTDNRWGEKFLEWRPRTGGRSIERLSTRWCDDLVKHAGNRWMQVAQNRASVSRKNIKILIRERSRGKQLVGK</sequence>